<keyword evidence="1 2" id="KW-0732">Signal</keyword>
<gene>
    <name evidence="3" type="ORF">IFM89_002978</name>
</gene>
<feature type="chain" id="PRO_5032406520" evidence="2">
    <location>
        <begin position="26"/>
        <end position="216"/>
    </location>
</feature>
<evidence type="ECO:0000313" key="3">
    <source>
        <dbReference type="EMBL" id="KAF9618983.1"/>
    </source>
</evidence>
<reference evidence="3 4" key="1">
    <citation type="submission" date="2020-10" db="EMBL/GenBank/DDBJ databases">
        <title>The Coptis chinensis genome and diversification of protoberbering-type alkaloids.</title>
        <authorList>
            <person name="Wang B."/>
            <person name="Shu S."/>
            <person name="Song C."/>
            <person name="Liu Y."/>
        </authorList>
    </citation>
    <scope>NUCLEOTIDE SEQUENCE [LARGE SCALE GENOMIC DNA]</scope>
    <source>
        <strain evidence="3">HL-2020</strain>
        <tissue evidence="3">Leaf</tissue>
    </source>
</reference>
<dbReference type="PANTHER" id="PTHR33470:SF40">
    <property type="entry name" value="PROTEIN SEED AND ROOT HAIR PROTECTIVE PROTEIN"/>
    <property type="match status" value="1"/>
</dbReference>
<organism evidence="3 4">
    <name type="scientific">Coptis chinensis</name>
    <dbReference type="NCBI Taxonomy" id="261450"/>
    <lineage>
        <taxon>Eukaryota</taxon>
        <taxon>Viridiplantae</taxon>
        <taxon>Streptophyta</taxon>
        <taxon>Embryophyta</taxon>
        <taxon>Tracheophyta</taxon>
        <taxon>Spermatophyta</taxon>
        <taxon>Magnoliopsida</taxon>
        <taxon>Ranunculales</taxon>
        <taxon>Ranunculaceae</taxon>
        <taxon>Coptidoideae</taxon>
        <taxon>Coptis</taxon>
    </lineage>
</organism>
<protein>
    <submittedName>
        <fullName evidence="3">Uncharacterized protein</fullName>
    </submittedName>
</protein>
<dbReference type="OrthoDB" id="1847243at2759"/>
<dbReference type="Proteomes" id="UP000631114">
    <property type="component" value="Unassembled WGS sequence"/>
</dbReference>
<dbReference type="Pfam" id="PF01190">
    <property type="entry name" value="Pollen_Ole_e_1"/>
    <property type="match status" value="1"/>
</dbReference>
<dbReference type="AlphaFoldDB" id="A0A835M463"/>
<dbReference type="PANTHER" id="PTHR33470">
    <property type="entry name" value="OS01G0164075 PROTEIN"/>
    <property type="match status" value="1"/>
</dbReference>
<evidence type="ECO:0000256" key="2">
    <source>
        <dbReference type="SAM" id="SignalP"/>
    </source>
</evidence>
<name>A0A835M463_9MAGN</name>
<keyword evidence="4" id="KW-1185">Reference proteome</keyword>
<feature type="signal peptide" evidence="2">
    <location>
        <begin position="1"/>
        <end position="25"/>
    </location>
</feature>
<sequence length="216" mass="23387">MAPTTLFLAVFSLVFGSLIINGACAYSTDPKVVDLQGKPKVEISILGHKIIPSSEKPKVPGSLGQKLKPTIKKPKVEQKEKYKKIGIQGIIYCQSGAELVPIKGAVARVTCLAMDKNGYKYAPFSISSKATDAKGYFLATLPISELQSKLKLYTCKAYLASSPMKECNVPTNVNMGSSGALPYSSNRLLTNKKMKLYSVGPFVYRPTKPKLIGGVY</sequence>
<proteinExistence type="predicted"/>
<evidence type="ECO:0000313" key="4">
    <source>
        <dbReference type="Proteomes" id="UP000631114"/>
    </source>
</evidence>
<comment type="caution">
    <text evidence="3">The sequence shown here is derived from an EMBL/GenBank/DDBJ whole genome shotgun (WGS) entry which is preliminary data.</text>
</comment>
<dbReference type="GO" id="GO:0071944">
    <property type="term" value="C:cell periphery"/>
    <property type="evidence" value="ECO:0007669"/>
    <property type="project" value="TreeGrafter"/>
</dbReference>
<evidence type="ECO:0000256" key="1">
    <source>
        <dbReference type="ARBA" id="ARBA00022729"/>
    </source>
</evidence>
<accession>A0A835M463</accession>
<dbReference type="EMBL" id="JADFTS010000002">
    <property type="protein sequence ID" value="KAF9618983.1"/>
    <property type="molecule type" value="Genomic_DNA"/>
</dbReference>